<dbReference type="SUPFAM" id="SSF82199">
    <property type="entry name" value="SET domain"/>
    <property type="match status" value="1"/>
</dbReference>
<accession>A0A2P2MMV9</accession>
<feature type="domain" description="SET" evidence="4">
    <location>
        <begin position="680"/>
        <end position="855"/>
    </location>
</feature>
<dbReference type="InterPro" id="IPR046341">
    <property type="entry name" value="SET_dom_sf"/>
</dbReference>
<dbReference type="InterPro" id="IPR018848">
    <property type="entry name" value="WIYLD_domain"/>
</dbReference>
<dbReference type="InterPro" id="IPR001214">
    <property type="entry name" value="SET_dom"/>
</dbReference>
<proteinExistence type="predicted"/>
<dbReference type="GO" id="GO:0032259">
    <property type="term" value="P:methylation"/>
    <property type="evidence" value="ECO:0007669"/>
    <property type="project" value="UniProtKB-KW"/>
</dbReference>
<dbReference type="InterPro" id="IPR007728">
    <property type="entry name" value="Pre-SET_dom"/>
</dbReference>
<dbReference type="PANTHER" id="PTHR46450:SF1">
    <property type="entry name" value="INACTIVE HISTONE-LYSINE N-METHYLTRANSFERASE SUVR1-RELATED"/>
    <property type="match status" value="1"/>
</dbReference>
<evidence type="ECO:0000256" key="3">
    <source>
        <dbReference type="SAM" id="MobiDB-lite"/>
    </source>
</evidence>
<dbReference type="Pfam" id="PF10440">
    <property type="entry name" value="WIYLD"/>
    <property type="match status" value="1"/>
</dbReference>
<feature type="region of interest" description="Disordered" evidence="3">
    <location>
        <begin position="60"/>
        <end position="153"/>
    </location>
</feature>
<dbReference type="GO" id="GO:0042054">
    <property type="term" value="F:histone methyltransferase activity"/>
    <property type="evidence" value="ECO:0007669"/>
    <property type="project" value="InterPro"/>
</dbReference>
<comment type="subcellular location">
    <subcellularLocation>
        <location evidence="1">Chromosome</location>
    </subcellularLocation>
</comment>
<dbReference type="CDD" id="cd10538">
    <property type="entry name" value="SET_SETDB-like"/>
    <property type="match status" value="1"/>
</dbReference>
<dbReference type="GO" id="GO:0005694">
    <property type="term" value="C:chromosome"/>
    <property type="evidence" value="ECO:0007669"/>
    <property type="project" value="UniProtKB-SubCell"/>
</dbReference>
<evidence type="ECO:0000259" key="4">
    <source>
        <dbReference type="PROSITE" id="PS50280"/>
    </source>
</evidence>
<dbReference type="SMART" id="SM00468">
    <property type="entry name" value="PreSET"/>
    <property type="match status" value="1"/>
</dbReference>
<evidence type="ECO:0000313" key="5">
    <source>
        <dbReference type="EMBL" id="MBX31575.1"/>
    </source>
</evidence>
<feature type="compositionally biased region" description="Basic and acidic residues" evidence="3">
    <location>
        <begin position="60"/>
        <end position="86"/>
    </location>
</feature>
<dbReference type="Gene3D" id="2.170.270.10">
    <property type="entry name" value="SET domain"/>
    <property type="match status" value="1"/>
</dbReference>
<dbReference type="PANTHER" id="PTHR46450">
    <property type="entry name" value="INACTIVE HISTONE-LYSINE N-METHYLTRANSFERASE SUVR1-RELATED"/>
    <property type="match status" value="1"/>
</dbReference>
<dbReference type="SMART" id="SM00317">
    <property type="entry name" value="SET"/>
    <property type="match status" value="1"/>
</dbReference>
<sequence>MAPNPRILKAFRAMKALGIGEEKVKPVLKRLLKLYDKNWELIEVENYRALADAIFEEEDAKVPEENEKGDNFEEDAQVHDEPERPLKRLRLRSQDRQSSPSLNNSNAGVGGTLKTPKIEDEGVEASSFLQSSPKMRKSEPRPISPQDHCSGNVDKRSVFLVPSVVQGNSSPSVERTVSSNSLPPQLHQSYKGKEHFIPQPADREKRLILVRPSHGVCIKEPTVDSRALLPKEKVHETLGLIKPKDEPFTDDMPLNDTVQYEVPIAVIRPDYLGKEDSSVQCTPMGNLKAQEPPILNSVAEDVQGDDVPASSSEGQANCELTAIPEESPATLDIATSSLGEVKISLTCNSMIGRPNFHMPSQDELLKSMEEKCLRSYKIIDPNFSVMQMLKDMCECFLELATDSSHESQEKLLNVTPALDLLKKSAMHNVVGAGGIKVVNSMTAGITNGSTDLHYSPEVDSPQVPKLLESNALEGMQPSKEVIVNNFGEGDNGNGVGDHESTSLVVVPQFQFTSDKLRSLHSFNDITKGEEMFKISWLNEINSECLPSFHYIPQNLVFQNAYVSFTLSQIRAEDCCSSCIGDCLTSPTPCACTREIKHGFAYTPEGLVKEDFLEDCISSARDPQQQCLFYCKDCALERSKNDEMLEPCKGHLQRKYIQECWFKCGCHKLCGNRVVQRGSRCKLQVFFTPEEKGWGLRTLEKLPKGAFVCEYIGEILTTKELYERKAQRARSSNIERHTYPVLLDSYWWLKGDINEEEALCLDATFYGNVARFINHRCLDANLIEIPVKIETPAHHYYRVWILVLYWSSYFQTLLPDILESFLKKINVLHLINFYAACLLHHKRSECIGRANLGLRY</sequence>
<reference evidence="5" key="1">
    <citation type="submission" date="2018-02" db="EMBL/GenBank/DDBJ databases">
        <title>Rhizophora mucronata_Transcriptome.</title>
        <authorList>
            <person name="Meera S.P."/>
            <person name="Sreeshan A."/>
            <person name="Augustine A."/>
        </authorList>
    </citation>
    <scope>NUCLEOTIDE SEQUENCE</scope>
    <source>
        <tissue evidence="5">Leaf</tissue>
    </source>
</reference>
<dbReference type="PROSITE" id="PS50280">
    <property type="entry name" value="SET"/>
    <property type="match status" value="1"/>
</dbReference>
<dbReference type="InterPro" id="IPR025776">
    <property type="entry name" value="SUVR4/1/2"/>
</dbReference>
<protein>
    <submittedName>
        <fullName evidence="5">Histone-lysine N-methyltransferase SUVR2 isoform X1</fullName>
    </submittedName>
</protein>
<evidence type="ECO:0000256" key="2">
    <source>
        <dbReference type="ARBA" id="ARBA00022454"/>
    </source>
</evidence>
<organism evidence="5">
    <name type="scientific">Rhizophora mucronata</name>
    <name type="common">Asiatic mangrove</name>
    <dbReference type="NCBI Taxonomy" id="61149"/>
    <lineage>
        <taxon>Eukaryota</taxon>
        <taxon>Viridiplantae</taxon>
        <taxon>Streptophyta</taxon>
        <taxon>Embryophyta</taxon>
        <taxon>Tracheophyta</taxon>
        <taxon>Spermatophyta</taxon>
        <taxon>Magnoliopsida</taxon>
        <taxon>eudicotyledons</taxon>
        <taxon>Gunneridae</taxon>
        <taxon>Pentapetalae</taxon>
        <taxon>rosids</taxon>
        <taxon>fabids</taxon>
        <taxon>Malpighiales</taxon>
        <taxon>Rhizophoraceae</taxon>
        <taxon>Rhizophora</taxon>
    </lineage>
</organism>
<dbReference type="Gene3D" id="1.10.8.850">
    <property type="entry name" value="Histone-lysine N methyltransferase , C-terminal domain-like"/>
    <property type="match status" value="1"/>
</dbReference>
<dbReference type="EMBL" id="GGEC01051091">
    <property type="protein sequence ID" value="MBX31575.1"/>
    <property type="molecule type" value="Transcribed_RNA"/>
</dbReference>
<keyword evidence="5" id="KW-0489">Methyltransferase</keyword>
<name>A0A2P2MMV9_RHIMU</name>
<dbReference type="PROSITE" id="PS51580">
    <property type="entry name" value="SAM_MT43_3"/>
    <property type="match status" value="1"/>
</dbReference>
<dbReference type="Pfam" id="PF00856">
    <property type="entry name" value="SET"/>
    <property type="match status" value="1"/>
</dbReference>
<dbReference type="GO" id="GO:0005634">
    <property type="term" value="C:nucleus"/>
    <property type="evidence" value="ECO:0007669"/>
    <property type="project" value="InterPro"/>
</dbReference>
<dbReference type="GO" id="GO:0008270">
    <property type="term" value="F:zinc ion binding"/>
    <property type="evidence" value="ECO:0007669"/>
    <property type="project" value="InterPro"/>
</dbReference>
<keyword evidence="5" id="KW-0808">Transferase</keyword>
<evidence type="ECO:0000256" key="1">
    <source>
        <dbReference type="ARBA" id="ARBA00004286"/>
    </source>
</evidence>
<dbReference type="AlphaFoldDB" id="A0A2P2MMV9"/>
<keyword evidence="2" id="KW-0158">Chromosome</keyword>
<dbReference type="InterPro" id="IPR043017">
    <property type="entry name" value="WIYLD_dom_sf"/>
</dbReference>